<dbReference type="Pfam" id="PF14496">
    <property type="entry name" value="NEL"/>
    <property type="match status" value="1"/>
</dbReference>
<dbReference type="eggNOG" id="COG4886">
    <property type="taxonomic scope" value="Bacteria"/>
</dbReference>
<dbReference type="STRING" id="1141662.OOA_02312"/>
<proteinExistence type="inferred from homology"/>
<evidence type="ECO:0000256" key="1">
    <source>
        <dbReference type="ARBA" id="ARBA00000900"/>
    </source>
</evidence>
<keyword evidence="13 14" id="KW-1035">Host cytoplasm</keyword>
<comment type="subcellular location">
    <subcellularLocation>
        <location evidence="2">Host cytoplasm</location>
    </subcellularLocation>
    <subcellularLocation>
        <location evidence="3">Secreted</location>
    </subcellularLocation>
</comment>
<evidence type="ECO:0000256" key="6">
    <source>
        <dbReference type="ARBA" id="ARBA00022525"/>
    </source>
</evidence>
<evidence type="ECO:0000256" key="12">
    <source>
        <dbReference type="ARBA" id="ARBA00023026"/>
    </source>
</evidence>
<evidence type="ECO:0000313" key="18">
    <source>
        <dbReference type="Proteomes" id="UP000009336"/>
    </source>
</evidence>
<evidence type="ECO:0000256" key="8">
    <source>
        <dbReference type="ARBA" id="ARBA00022679"/>
    </source>
</evidence>
<dbReference type="InterPro" id="IPR051071">
    <property type="entry name" value="LRR-bact_E3_ubiq_ligases"/>
</dbReference>
<evidence type="ECO:0000256" key="15">
    <source>
        <dbReference type="SAM" id="MobiDB-lite"/>
    </source>
</evidence>
<comment type="catalytic activity">
    <reaction evidence="1">
        <text>S-ubiquitinyl-[E2 ubiquitin-conjugating enzyme]-L-cysteine + [acceptor protein]-L-lysine = [E2 ubiquitin-conjugating enzyme]-L-cysteine + N(6)-ubiquitinyl-[acceptor protein]-L-lysine.</text>
        <dbReference type="EC" id="2.3.2.27"/>
    </reaction>
</comment>
<evidence type="ECO:0000256" key="13">
    <source>
        <dbReference type="ARBA" id="ARBA00023200"/>
    </source>
</evidence>
<comment type="caution">
    <text evidence="17">The sequence shown here is derived from an EMBL/GenBank/DDBJ whole genome shotgun (WGS) entry which is preliminary data.</text>
</comment>
<evidence type="ECO:0000259" key="16">
    <source>
        <dbReference type="PROSITE" id="PS52053"/>
    </source>
</evidence>
<feature type="active site" description="Glycyl thioester intermediate" evidence="14">
    <location>
        <position position="566"/>
    </location>
</feature>
<dbReference type="PANTHER" id="PTHR47114:SF2">
    <property type="entry name" value="OLIGODENDROCYTE-MYELIN GLYCOPROTEIN"/>
    <property type="match status" value="1"/>
</dbReference>
<dbReference type="InterPro" id="IPR001611">
    <property type="entry name" value="Leu-rich_rpt"/>
</dbReference>
<feature type="region of interest" description="Disordered" evidence="15">
    <location>
        <begin position="1"/>
        <end position="36"/>
    </location>
</feature>
<gene>
    <name evidence="17" type="ORF">OOA_02312</name>
</gene>
<dbReference type="RefSeq" id="WP_008910509.1">
    <property type="nucleotide sequence ID" value="NZ_KB233222.1"/>
</dbReference>
<accession>K8WVG7</accession>
<evidence type="ECO:0000256" key="10">
    <source>
        <dbReference type="ARBA" id="ARBA00022786"/>
    </source>
</evidence>
<dbReference type="PANTHER" id="PTHR47114">
    <property type="match status" value="1"/>
</dbReference>
<feature type="region of interest" description="Disordered" evidence="15">
    <location>
        <begin position="49"/>
        <end position="71"/>
    </location>
</feature>
<dbReference type="PROSITE" id="PS51450">
    <property type="entry name" value="LRR"/>
    <property type="match status" value="1"/>
</dbReference>
<keyword evidence="12" id="KW-0843">Virulence</keyword>
<dbReference type="Gene3D" id="1.20.1270.130">
    <property type="entry name" value="Shigella T3SS effector IpaH domain"/>
    <property type="match status" value="1"/>
</dbReference>
<dbReference type="Gene3D" id="1.20.58.90">
    <property type="match status" value="1"/>
</dbReference>
<dbReference type="Gene3D" id="1.20.58.360">
    <property type="entry name" value="Shigella T3SS effector IpaH defines"/>
    <property type="match status" value="1"/>
</dbReference>
<dbReference type="InterPro" id="IPR029487">
    <property type="entry name" value="NEL_dom"/>
</dbReference>
<evidence type="ECO:0000256" key="4">
    <source>
        <dbReference type="ARBA" id="ARBA00009868"/>
    </source>
</evidence>
<keyword evidence="8 14" id="KW-0808">Transferase</keyword>
<dbReference type="GO" id="GO:0061630">
    <property type="term" value="F:ubiquitin protein ligase activity"/>
    <property type="evidence" value="ECO:0007669"/>
    <property type="project" value="UniProtKB-EC"/>
</dbReference>
<dbReference type="EMBL" id="AKKL01000007">
    <property type="protein sequence ID" value="EKT64593.1"/>
    <property type="molecule type" value="Genomic_DNA"/>
</dbReference>
<keyword evidence="7" id="KW-0433">Leucine-rich repeat</keyword>
<evidence type="ECO:0000256" key="3">
    <source>
        <dbReference type="ARBA" id="ARBA00004613"/>
    </source>
</evidence>
<keyword evidence="6 14" id="KW-0964">Secreted</keyword>
<keyword evidence="9" id="KW-0677">Repeat</keyword>
<evidence type="ECO:0000256" key="2">
    <source>
        <dbReference type="ARBA" id="ARBA00004192"/>
    </source>
</evidence>
<protein>
    <recommendedName>
        <fullName evidence="5">RING-type E3 ubiquitin transferase</fullName>
        <ecNumber evidence="5">2.3.2.27</ecNumber>
    </recommendedName>
</protein>
<keyword evidence="10 14" id="KW-0833">Ubl conjugation pathway</keyword>
<dbReference type="GO" id="GO:0005576">
    <property type="term" value="C:extracellular region"/>
    <property type="evidence" value="ECO:0007669"/>
    <property type="project" value="UniProtKB-SubCell"/>
</dbReference>
<dbReference type="HOGENOM" id="CLU_018533_1_0_6"/>
<dbReference type="Gene3D" id="3.80.10.10">
    <property type="entry name" value="Ribonuclease Inhibitor"/>
    <property type="match status" value="2"/>
</dbReference>
<organism evidence="17 18">
    <name type="scientific">Providencia burhodogranariea DSM 19968</name>
    <dbReference type="NCBI Taxonomy" id="1141662"/>
    <lineage>
        <taxon>Bacteria</taxon>
        <taxon>Pseudomonadati</taxon>
        <taxon>Pseudomonadota</taxon>
        <taxon>Gammaproteobacteria</taxon>
        <taxon>Enterobacterales</taxon>
        <taxon>Morganellaceae</taxon>
        <taxon>Providencia</taxon>
    </lineage>
</organism>
<evidence type="ECO:0000256" key="11">
    <source>
        <dbReference type="ARBA" id="ARBA00022843"/>
    </source>
</evidence>
<evidence type="ECO:0000256" key="5">
    <source>
        <dbReference type="ARBA" id="ARBA00012483"/>
    </source>
</evidence>
<dbReference type="PATRIC" id="fig|1141662.3.peg.465"/>
<dbReference type="GO" id="GO:0030430">
    <property type="term" value="C:host cell cytoplasm"/>
    <property type="evidence" value="ECO:0007669"/>
    <property type="project" value="UniProtKB-SubCell"/>
</dbReference>
<feature type="domain" description="NEL" evidence="16">
    <location>
        <begin position="482"/>
        <end position="775"/>
    </location>
</feature>
<dbReference type="PROSITE" id="PS52053">
    <property type="entry name" value="NEL"/>
    <property type="match status" value="1"/>
</dbReference>
<dbReference type="AlphaFoldDB" id="K8WVG7"/>
<comment type="similarity">
    <text evidence="4 14">Belongs to the LRR-containing bacterial E3 ligase family.</text>
</comment>
<name>K8WVG7_9GAMM</name>
<dbReference type="SUPFAM" id="SSF52058">
    <property type="entry name" value="L domain-like"/>
    <property type="match status" value="2"/>
</dbReference>
<sequence length="775" mass="87776">MPRNLNITPHNSSTSSVRSHSSENTNNSLSNRFNPLAKSVRKVSAAESKAVRDKIKVSNNKDKSLPMKKQSDDEQCASIWTEWGRQAYSTEAKARQKTLQSVLKCLSFKEEHLELSGRYLRSIPILPDHIKKLTISFTELTELPQLPAGLEELNCFGNKLVKLPELPSGLKILNSSNNPLVNLPKLPNGLKELDCSKNSLNCLPIIPTGLKVLCCNDNHLECLSELPVELDELSCCNNKLVNLPELPNGLKALKYSNNKLTNLRNLPPSLESLDVGYNELTELPELPTTLKELYCSKNQLERLPTLPASIVRIEVNSNHLTEIPELPTALKELYCNGNQLERLPTLPASIVRIEVNSNHLTELPELPTALEGLYCNGNPLERLPTLPASIMRIEVNSNHLTELPELPASLEVLQCAHNQITRVPESITYPRDYFGNLDIRNNPLSERIIQNFLAFHNDTNYRGLRLSFSMPSQYTSERPVRPLTESVPYWFSDEHKQEIMSTFVPITNEEYAGAFSAFIDRLQHTSSAKKDPMFKQRVAQWLTQLADSPELRKASFVVALGATESCEDRVALTWNDMQKVELIHNIEVGQYDDRLPELVTAGREMFRLEQLEHIAREKVATLYFVDEIEVYLGFQTQLRIPLELTNTAKEMRFFGVSGITASDLNVAELRVKTAENQQFPEWLAQWAPWQKLVERTEPTLWENACDKKMDIYENEFQNRINAELAASGLIADADAERAIGVKVMHNIDKAIFTPLTQIVLANKKQESLLNQQWDI</sequence>
<dbReference type="SMART" id="SM00364">
    <property type="entry name" value="LRR_BAC"/>
    <property type="match status" value="15"/>
</dbReference>
<reference evidence="17 18" key="1">
    <citation type="journal article" date="2012" name="BMC Genomics">
        <title>Comparative genomics of bacteria in the genus Providencia isolated from wild Drosophila melanogaster.</title>
        <authorList>
            <person name="Galac M.R."/>
            <person name="Lazzaro B.P."/>
        </authorList>
    </citation>
    <scope>NUCLEOTIDE SEQUENCE [LARGE SCALE GENOMIC DNA]</scope>
    <source>
        <strain evidence="17 18">DSM 19968</strain>
    </source>
</reference>
<feature type="compositionally biased region" description="Polar residues" evidence="15">
    <location>
        <begin position="23"/>
        <end position="33"/>
    </location>
</feature>
<keyword evidence="11 14" id="KW-0832">Ubl conjugation</keyword>
<dbReference type="InterPro" id="IPR032675">
    <property type="entry name" value="LRR_dom_sf"/>
</dbReference>
<evidence type="ECO:0000256" key="7">
    <source>
        <dbReference type="ARBA" id="ARBA00022614"/>
    </source>
</evidence>
<feature type="compositionally biased region" description="Polar residues" evidence="15">
    <location>
        <begin position="1"/>
        <end position="11"/>
    </location>
</feature>
<evidence type="ECO:0000313" key="17">
    <source>
        <dbReference type="EMBL" id="EKT64593.1"/>
    </source>
</evidence>
<keyword evidence="18" id="KW-1185">Reference proteome</keyword>
<dbReference type="Proteomes" id="UP000009336">
    <property type="component" value="Unassembled WGS sequence"/>
</dbReference>
<dbReference type="EC" id="2.3.2.27" evidence="5"/>
<dbReference type="GO" id="GO:0016567">
    <property type="term" value="P:protein ubiquitination"/>
    <property type="evidence" value="ECO:0007669"/>
    <property type="project" value="InterPro"/>
</dbReference>
<evidence type="ECO:0000256" key="9">
    <source>
        <dbReference type="ARBA" id="ARBA00022737"/>
    </source>
</evidence>
<evidence type="ECO:0000256" key="14">
    <source>
        <dbReference type="PROSITE-ProRule" id="PRU01398"/>
    </source>
</evidence>
<comment type="PTM">
    <text evidence="14">Ubiquitinated in the presence of host E1 ubiquitin-activating enzyme, E2 ubiquitin-conjugating enzyme and ubiquitin.</text>
</comment>